<name>H0E456_9ACTN</name>
<dbReference type="GO" id="GO:0016787">
    <property type="term" value="F:hydrolase activity"/>
    <property type="evidence" value="ECO:0007669"/>
    <property type="project" value="UniProtKB-KW"/>
</dbReference>
<sequence length="285" mass="30642">MDDGFTRISGEDGREHVFADTGEGPLVVFLHGFPDTPHGWDGIAAAVAAAGFRAVRPWLRGYHPATIVPGRPYDALTIAADPLSLLDALGERQAVIVGHDWGSVIAYGAASLAPERVRAIVPVALPHPTLLPQNLATLWTARHFIVHKLPIAERLARRNDFAYIDGLYRRWAPSWHGPAREQCLAHVRACFADPRSLSGALDYYRALSMKVPAELVKVPDVRGLVVGGGGEHVLDGTFEETAKQLGAGSSALVVPGAGHWPHREGEAQFTQALVDFLGDLDPVAS</sequence>
<gene>
    <name evidence="3" type="ORF">PAI11_15820</name>
</gene>
<dbReference type="InterPro" id="IPR029058">
    <property type="entry name" value="AB_hydrolase_fold"/>
</dbReference>
<dbReference type="Pfam" id="PF00561">
    <property type="entry name" value="Abhydrolase_1"/>
    <property type="match status" value="1"/>
</dbReference>
<dbReference type="PANTHER" id="PTHR43329">
    <property type="entry name" value="EPOXIDE HYDROLASE"/>
    <property type="match status" value="1"/>
</dbReference>
<dbReference type="RefSeq" id="WP_007572978.1">
    <property type="nucleotide sequence ID" value="NZ_AGUD01000095.1"/>
</dbReference>
<reference evidence="3 4" key="1">
    <citation type="journal article" date="2013" name="Biodegradation">
        <title>Quantitative proteomic analysis of ibuprofen-degrading Patulibacter sp. strain I11.</title>
        <authorList>
            <person name="Almeida B."/>
            <person name="Kjeldal H."/>
            <person name="Lolas I."/>
            <person name="Knudsen A.D."/>
            <person name="Carvalho G."/>
            <person name="Nielsen K.L."/>
            <person name="Barreto Crespo M.T."/>
            <person name="Stensballe A."/>
            <person name="Nielsen J.L."/>
        </authorList>
    </citation>
    <scope>NUCLEOTIDE SEQUENCE [LARGE SCALE GENOMIC DNA]</scope>
    <source>
        <strain evidence="3 4">I11</strain>
    </source>
</reference>
<dbReference type="InterPro" id="IPR000639">
    <property type="entry name" value="Epox_hydrolase-like"/>
</dbReference>
<comment type="caution">
    <text evidence="3">The sequence shown here is derived from an EMBL/GenBank/DDBJ whole genome shotgun (WGS) entry which is preliminary data.</text>
</comment>
<dbReference type="AlphaFoldDB" id="H0E456"/>
<organism evidence="3 4">
    <name type="scientific">Patulibacter medicamentivorans</name>
    <dbReference type="NCBI Taxonomy" id="1097667"/>
    <lineage>
        <taxon>Bacteria</taxon>
        <taxon>Bacillati</taxon>
        <taxon>Actinomycetota</taxon>
        <taxon>Thermoleophilia</taxon>
        <taxon>Solirubrobacterales</taxon>
        <taxon>Patulibacteraceae</taxon>
        <taxon>Patulibacter</taxon>
    </lineage>
</organism>
<dbReference type="InterPro" id="IPR000073">
    <property type="entry name" value="AB_hydrolase_1"/>
</dbReference>
<dbReference type="OrthoDB" id="2987348at2"/>
<dbReference type="SUPFAM" id="SSF53474">
    <property type="entry name" value="alpha/beta-Hydrolases"/>
    <property type="match status" value="1"/>
</dbReference>
<keyword evidence="4" id="KW-1185">Reference proteome</keyword>
<protein>
    <submittedName>
        <fullName evidence="3">Epoxide hydrolase</fullName>
    </submittedName>
</protein>
<keyword evidence="1 3" id="KW-0378">Hydrolase</keyword>
<evidence type="ECO:0000256" key="1">
    <source>
        <dbReference type="ARBA" id="ARBA00022801"/>
    </source>
</evidence>
<dbReference type="Proteomes" id="UP000005143">
    <property type="component" value="Unassembled WGS sequence"/>
</dbReference>
<evidence type="ECO:0000313" key="4">
    <source>
        <dbReference type="Proteomes" id="UP000005143"/>
    </source>
</evidence>
<feature type="domain" description="AB hydrolase-1" evidence="2">
    <location>
        <begin position="25"/>
        <end position="125"/>
    </location>
</feature>
<dbReference type="EMBL" id="AGUD01000095">
    <property type="protein sequence ID" value="EHN11545.1"/>
    <property type="molecule type" value="Genomic_DNA"/>
</dbReference>
<dbReference type="PRINTS" id="PR00412">
    <property type="entry name" value="EPOXHYDRLASE"/>
</dbReference>
<evidence type="ECO:0000259" key="2">
    <source>
        <dbReference type="Pfam" id="PF00561"/>
    </source>
</evidence>
<evidence type="ECO:0000313" key="3">
    <source>
        <dbReference type="EMBL" id="EHN11545.1"/>
    </source>
</evidence>
<accession>H0E456</accession>
<dbReference type="Gene3D" id="3.40.50.1820">
    <property type="entry name" value="alpha/beta hydrolase"/>
    <property type="match status" value="1"/>
</dbReference>
<proteinExistence type="predicted"/>